<protein>
    <recommendedName>
        <fullName evidence="3">Bacteriophage protein</fullName>
    </recommendedName>
</protein>
<organism evidence="1 2">
    <name type="scientific">Mycobacteroides abscessus subsp. bolletii 50594</name>
    <dbReference type="NCBI Taxonomy" id="1303024"/>
    <lineage>
        <taxon>Bacteria</taxon>
        <taxon>Bacillati</taxon>
        <taxon>Actinomycetota</taxon>
        <taxon>Actinomycetes</taxon>
        <taxon>Mycobacteriales</taxon>
        <taxon>Mycobacteriaceae</taxon>
        <taxon>Mycobacteroides</taxon>
        <taxon>Mycobacteroides abscessus</taxon>
    </lineage>
</organism>
<evidence type="ECO:0008006" key="3">
    <source>
        <dbReference type="Google" id="ProtNLM"/>
    </source>
</evidence>
<gene>
    <name evidence="1" type="ORF">MASS_0211</name>
</gene>
<name>A0AB33A4X9_9MYCO</name>
<dbReference type="Proteomes" id="UP000013961">
    <property type="component" value="Chromosome"/>
</dbReference>
<accession>A0AB33A4X9</accession>
<proteinExistence type="predicted"/>
<evidence type="ECO:0000313" key="1">
    <source>
        <dbReference type="EMBL" id="AGM26813.1"/>
    </source>
</evidence>
<dbReference type="AlphaFoldDB" id="A0AB33A4X9"/>
<reference evidence="1 2" key="1">
    <citation type="journal article" date="2013" name="Genome Announc.">
        <title>Complete Genome Sequence of Mycobacterium massiliense Clinical Strain Asan 50594, Belonging to the Type II Genotype.</title>
        <authorList>
            <person name="Kim B.J."/>
            <person name="Kim B.R."/>
            <person name="Hong S.H."/>
            <person name="Seok S.H."/>
            <person name="Kook Y.H."/>
            <person name="Kim B.J."/>
        </authorList>
    </citation>
    <scope>NUCLEOTIDE SEQUENCE [LARGE SCALE GENOMIC DNA]</scope>
    <source>
        <strain evidence="1 2">50594</strain>
    </source>
</reference>
<dbReference type="KEGG" id="mabb:MASS_0211"/>
<evidence type="ECO:0000313" key="2">
    <source>
        <dbReference type="Proteomes" id="UP000013961"/>
    </source>
</evidence>
<dbReference type="EMBL" id="CP004374">
    <property type="protein sequence ID" value="AGM26813.1"/>
    <property type="molecule type" value="Genomic_DNA"/>
</dbReference>
<sequence>MNLHSEAMTTVPAVQPTWAQAAFVNALWVATSETPEWIAARTDALLSALSPVFGISSWSTYKGDRWEGSPETLTDIVRRFIVRDRPTVDDPDGEAIPENGYSFIVSGVGHGVELSVRVAAGCIALGRRVPMHTLAVKFRQTTTGAVTSEMGDAICVAVAEAWKPASFELADTLINRTARRGGWKIGVGYRTWISAQVAAVTQVAEGLTMSKLAGGTLISAPDDWPADRVVEAMTATLRENGLDEIPH</sequence>